<dbReference type="GO" id="GO:0051604">
    <property type="term" value="P:protein maturation"/>
    <property type="evidence" value="ECO:0007669"/>
    <property type="project" value="TreeGrafter"/>
</dbReference>
<proteinExistence type="predicted"/>
<feature type="active site" description="Nucleophile" evidence="2">
    <location>
        <position position="244"/>
    </location>
</feature>
<dbReference type="GO" id="GO:0005737">
    <property type="term" value="C:cytoplasm"/>
    <property type="evidence" value="ECO:0007669"/>
    <property type="project" value="TreeGrafter"/>
</dbReference>
<name>A0AAV1IEI7_9CHLO</name>
<accession>A0AAV1IEI7</accession>
<sequence>MQSRQHSDGQANLPIQDPHFFLAVHIGAGRHSHKMEQRYKEEMKLACHKGAEALRREGVALDAVVAAIAALEDSPICNAGAGSNLTVGGRVECDASVMAGNGAFGAVGTVSGIKNPVAAAALLASQSREPMLLQRVRPMLLAGDRAREWALEQGLDAAHSADAAGQMHVTAASKRRWLKFQTMLQTANEAAATVRSTSACQDESSNRQAAKRQRRMRQDTAGVMLGQPAAEDLLKDEECFALDTVGAVCVDASGHVASGVSSGGIALKVDGRVGEAAVYGCGCFAKDPQGDRLGGACSVTGVGEAIMRAGLARAVAAQLSCSSDLAVDSLCEAAIRDSILDGQPAALTCPHKDCGILGVRVRSSGCASQAPPSQLGIRAERKCTDAAVQSDNGEMTRHIDVELGVSCNSHSMGFAFMHTGMRTPNCMVLRQNSGAEGCSHDYEAFCCFGSQHNWAA</sequence>
<dbReference type="EMBL" id="CAUYUE010000013">
    <property type="protein sequence ID" value="CAK0785723.1"/>
    <property type="molecule type" value="Genomic_DNA"/>
</dbReference>
<keyword evidence="6" id="KW-1185">Reference proteome</keyword>
<comment type="subunit">
    <text evidence="1">Heterotetramer of two alpha and two beta chains arranged as a dimer of alpha/beta heterodimers.</text>
</comment>
<dbReference type="GO" id="GO:0004298">
    <property type="term" value="F:threonine-type endopeptidase activity"/>
    <property type="evidence" value="ECO:0007669"/>
    <property type="project" value="InterPro"/>
</dbReference>
<dbReference type="Pfam" id="PF01112">
    <property type="entry name" value="Asparaginase_2"/>
    <property type="match status" value="1"/>
</dbReference>
<feature type="site" description="Cleavage; by autolysis" evidence="3">
    <location>
        <begin position="243"/>
        <end position="244"/>
    </location>
</feature>
<dbReference type="Gene3D" id="3.60.20.30">
    <property type="entry name" value="(Glycosyl)asparaginase"/>
    <property type="match status" value="1"/>
</dbReference>
<organism evidence="5 6">
    <name type="scientific">Coccomyxa viridis</name>
    <dbReference type="NCBI Taxonomy" id="1274662"/>
    <lineage>
        <taxon>Eukaryota</taxon>
        <taxon>Viridiplantae</taxon>
        <taxon>Chlorophyta</taxon>
        <taxon>core chlorophytes</taxon>
        <taxon>Trebouxiophyceae</taxon>
        <taxon>Trebouxiophyceae incertae sedis</taxon>
        <taxon>Coccomyxaceae</taxon>
        <taxon>Coccomyxa</taxon>
    </lineage>
</organism>
<dbReference type="SUPFAM" id="SSF56235">
    <property type="entry name" value="N-terminal nucleophile aminohydrolases (Ntn hydrolases)"/>
    <property type="match status" value="1"/>
</dbReference>
<dbReference type="InterPro" id="IPR000246">
    <property type="entry name" value="Peptidase_T2"/>
</dbReference>
<dbReference type="InterPro" id="IPR029055">
    <property type="entry name" value="Ntn_hydrolases_N"/>
</dbReference>
<evidence type="ECO:0000313" key="5">
    <source>
        <dbReference type="EMBL" id="CAK0785723.1"/>
    </source>
</evidence>
<comment type="caution">
    <text evidence="5">The sequence shown here is derived from an EMBL/GenBank/DDBJ whole genome shotgun (WGS) entry which is preliminary data.</text>
</comment>
<evidence type="ECO:0000256" key="2">
    <source>
        <dbReference type="PIRSR" id="PIRSR600246-1"/>
    </source>
</evidence>
<dbReference type="PANTHER" id="PTHR10188:SF8">
    <property type="entry name" value="THREONINE ASPARTASE 1"/>
    <property type="match status" value="1"/>
</dbReference>
<reference evidence="5 6" key="1">
    <citation type="submission" date="2023-10" db="EMBL/GenBank/DDBJ databases">
        <authorList>
            <person name="Maclean D."/>
            <person name="Macfadyen A."/>
        </authorList>
    </citation>
    <scope>NUCLEOTIDE SEQUENCE [LARGE SCALE GENOMIC DNA]</scope>
</reference>
<evidence type="ECO:0000313" key="6">
    <source>
        <dbReference type="Proteomes" id="UP001314263"/>
    </source>
</evidence>
<evidence type="ECO:0000256" key="4">
    <source>
        <dbReference type="SAM" id="MobiDB-lite"/>
    </source>
</evidence>
<dbReference type="AlphaFoldDB" id="A0AAV1IEI7"/>
<evidence type="ECO:0000256" key="1">
    <source>
        <dbReference type="ARBA" id="ARBA00011601"/>
    </source>
</evidence>
<gene>
    <name evidence="5" type="ORF">CVIRNUC_008934</name>
</gene>
<dbReference type="Proteomes" id="UP001314263">
    <property type="component" value="Unassembled WGS sequence"/>
</dbReference>
<protein>
    <submittedName>
        <fullName evidence="5">Uncharacterized protein</fullName>
    </submittedName>
</protein>
<dbReference type="CDD" id="cd04514">
    <property type="entry name" value="Taspase1_like"/>
    <property type="match status" value="1"/>
</dbReference>
<dbReference type="PANTHER" id="PTHR10188">
    <property type="entry name" value="L-ASPARAGINASE"/>
    <property type="match status" value="1"/>
</dbReference>
<dbReference type="InterPro" id="IPR037464">
    <property type="entry name" value="Taspase1"/>
</dbReference>
<evidence type="ECO:0000256" key="3">
    <source>
        <dbReference type="PIRSR" id="PIRSR600246-3"/>
    </source>
</evidence>
<feature type="region of interest" description="Disordered" evidence="4">
    <location>
        <begin position="196"/>
        <end position="218"/>
    </location>
</feature>